<keyword evidence="1" id="KW-0175">Coiled coil</keyword>
<keyword evidence="2" id="KW-0472">Membrane</keyword>
<organism evidence="3 4">
    <name type="scientific">Didymella rabiei</name>
    <name type="common">Chickpea ascochyta blight fungus</name>
    <name type="synonym">Mycosphaerella rabiei</name>
    <dbReference type="NCBI Taxonomy" id="5454"/>
    <lineage>
        <taxon>Eukaryota</taxon>
        <taxon>Fungi</taxon>
        <taxon>Dikarya</taxon>
        <taxon>Ascomycota</taxon>
        <taxon>Pezizomycotina</taxon>
        <taxon>Dothideomycetes</taxon>
        <taxon>Pleosporomycetidae</taxon>
        <taxon>Pleosporales</taxon>
        <taxon>Pleosporineae</taxon>
        <taxon>Didymellaceae</taxon>
        <taxon>Ascochyta</taxon>
    </lineage>
</organism>
<evidence type="ECO:0000256" key="1">
    <source>
        <dbReference type="SAM" id="Coils"/>
    </source>
</evidence>
<keyword evidence="2" id="KW-0812">Transmembrane</keyword>
<dbReference type="Proteomes" id="UP000076837">
    <property type="component" value="Unassembled WGS sequence"/>
</dbReference>
<gene>
    <name evidence="3" type="ORF">ST47_g8240</name>
</gene>
<accession>A0A162ZJ44</accession>
<dbReference type="AlphaFoldDB" id="A0A162ZJ44"/>
<keyword evidence="2" id="KW-1133">Transmembrane helix</keyword>
<reference evidence="3 4" key="1">
    <citation type="journal article" date="2016" name="Sci. Rep.">
        <title>Draft genome sequencing and secretome analysis of fungal phytopathogen Ascochyta rabiei provides insight into the necrotrophic effector repertoire.</title>
        <authorList>
            <person name="Verma S."/>
            <person name="Gazara R.K."/>
            <person name="Nizam S."/>
            <person name="Parween S."/>
            <person name="Chattopadhyay D."/>
            <person name="Verma P.K."/>
        </authorList>
    </citation>
    <scope>NUCLEOTIDE SEQUENCE [LARGE SCALE GENOMIC DNA]</scope>
    <source>
        <strain evidence="3 4">ArDII</strain>
    </source>
</reference>
<evidence type="ECO:0000313" key="4">
    <source>
        <dbReference type="Proteomes" id="UP000076837"/>
    </source>
</evidence>
<keyword evidence="3" id="KW-0378">Hydrolase</keyword>
<protein>
    <submittedName>
        <fullName evidence="3">Aminopeptidase</fullName>
    </submittedName>
</protein>
<evidence type="ECO:0000313" key="3">
    <source>
        <dbReference type="EMBL" id="KZM20629.1"/>
    </source>
</evidence>
<dbReference type="GO" id="GO:0004177">
    <property type="term" value="F:aminopeptidase activity"/>
    <property type="evidence" value="ECO:0007669"/>
    <property type="project" value="UniProtKB-KW"/>
</dbReference>
<keyword evidence="4" id="KW-1185">Reference proteome</keyword>
<feature type="transmembrane region" description="Helical" evidence="2">
    <location>
        <begin position="37"/>
        <end position="55"/>
    </location>
</feature>
<dbReference type="EMBL" id="JYNV01000274">
    <property type="protein sequence ID" value="KZM20629.1"/>
    <property type="molecule type" value="Genomic_DNA"/>
</dbReference>
<keyword evidence="3" id="KW-0031">Aminopeptidase</keyword>
<name>A0A162ZJ44_DIDRA</name>
<feature type="transmembrane region" description="Helical" evidence="2">
    <location>
        <begin position="6"/>
        <end position="25"/>
    </location>
</feature>
<keyword evidence="3" id="KW-0645">Protease</keyword>
<proteinExistence type="predicted"/>
<feature type="coiled-coil region" evidence="1">
    <location>
        <begin position="91"/>
        <end position="153"/>
    </location>
</feature>
<comment type="caution">
    <text evidence="3">The sequence shown here is derived from an EMBL/GenBank/DDBJ whole genome shotgun (WGS) entry which is preliminary data.</text>
</comment>
<sequence length="204" mass="23474">MKFNNFEVLTTILCSWLSGFLLGLWRLTPYITDREAGLLVALSVVVAMVIIHKHLNKNAVVAYLNRHVGEVQNTMLLDLQEFHRKRVATLKINHNQTMREAQDEIRRLHAKFDRLNSEYDWISTMYQDQMRTNQEQEDRIAFLEVKLKEFGQLKSSASSAPFSAPASQINFANPPRSGDWERVGYHIKPPSLHRLALSASRLVG</sequence>
<evidence type="ECO:0000256" key="2">
    <source>
        <dbReference type="SAM" id="Phobius"/>
    </source>
</evidence>